<sequence>MLGVRLDDDLERRLSAVARSQGRSKSDIARDAVRRYVEQHDQAFLAEARRQSRSAAARGWSDEDEAWERLGVLYDDPDRDQAPHAAE</sequence>
<organism evidence="2 3">
    <name type="scientific">Sphingomonas gilva</name>
    <dbReference type="NCBI Taxonomy" id="2305907"/>
    <lineage>
        <taxon>Bacteria</taxon>
        <taxon>Pseudomonadati</taxon>
        <taxon>Pseudomonadota</taxon>
        <taxon>Alphaproteobacteria</taxon>
        <taxon>Sphingomonadales</taxon>
        <taxon>Sphingomonadaceae</taxon>
        <taxon>Sphingomonas</taxon>
    </lineage>
</organism>
<gene>
    <name evidence="2" type="ORF">D1610_16030</name>
</gene>
<comment type="caution">
    <text evidence="2">The sequence shown here is derived from an EMBL/GenBank/DDBJ whole genome shotgun (WGS) entry which is preliminary data.</text>
</comment>
<evidence type="ECO:0000313" key="2">
    <source>
        <dbReference type="EMBL" id="RHW16345.1"/>
    </source>
</evidence>
<evidence type="ECO:0000313" key="3">
    <source>
        <dbReference type="Proteomes" id="UP000266693"/>
    </source>
</evidence>
<dbReference type="AlphaFoldDB" id="A0A396RZ16"/>
<reference evidence="2 3" key="1">
    <citation type="submission" date="2018-08" db="EMBL/GenBank/DDBJ databases">
        <title>The multiple taxonomic identification of Sphingomonas gilva.</title>
        <authorList>
            <person name="Zhu D."/>
            <person name="Zheng S."/>
        </authorList>
    </citation>
    <scope>NUCLEOTIDE SEQUENCE [LARGE SCALE GENOMIC DNA]</scope>
    <source>
        <strain evidence="2 3">ZDH117</strain>
    </source>
</reference>
<dbReference type="InterPro" id="IPR002145">
    <property type="entry name" value="CopG"/>
</dbReference>
<dbReference type="InterPro" id="IPR013321">
    <property type="entry name" value="Arc_rbn_hlx_hlx"/>
</dbReference>
<evidence type="ECO:0000259" key="1">
    <source>
        <dbReference type="Pfam" id="PF01402"/>
    </source>
</evidence>
<dbReference type="GO" id="GO:0006355">
    <property type="term" value="P:regulation of DNA-templated transcription"/>
    <property type="evidence" value="ECO:0007669"/>
    <property type="project" value="InterPro"/>
</dbReference>
<dbReference type="RefSeq" id="WP_118865212.1">
    <property type="nucleotide sequence ID" value="NZ_QWLV01000010.1"/>
</dbReference>
<keyword evidence="3" id="KW-1185">Reference proteome</keyword>
<feature type="domain" description="Ribbon-helix-helix protein CopG" evidence="1">
    <location>
        <begin position="3"/>
        <end position="39"/>
    </location>
</feature>
<protein>
    <submittedName>
        <fullName evidence="2">Ribbon-helix-helix protein, CopG family</fullName>
    </submittedName>
</protein>
<dbReference type="Proteomes" id="UP000266693">
    <property type="component" value="Unassembled WGS sequence"/>
</dbReference>
<dbReference type="Gene3D" id="1.10.1220.10">
    <property type="entry name" value="Met repressor-like"/>
    <property type="match status" value="1"/>
</dbReference>
<dbReference type="OrthoDB" id="9812023at2"/>
<accession>A0A396RZ16</accession>
<dbReference type="EMBL" id="QWLV01000010">
    <property type="protein sequence ID" value="RHW16345.1"/>
    <property type="molecule type" value="Genomic_DNA"/>
</dbReference>
<proteinExistence type="predicted"/>
<name>A0A396RZ16_9SPHN</name>
<dbReference type="Pfam" id="PF01402">
    <property type="entry name" value="RHH_1"/>
    <property type="match status" value="1"/>
</dbReference>
<dbReference type="InterPro" id="IPR010985">
    <property type="entry name" value="Ribbon_hlx_hlx"/>
</dbReference>
<dbReference type="SUPFAM" id="SSF47598">
    <property type="entry name" value="Ribbon-helix-helix"/>
    <property type="match status" value="1"/>
</dbReference>